<keyword evidence="5 9" id="KW-0812">Transmembrane</keyword>
<feature type="transmembrane region" description="Helical" evidence="9">
    <location>
        <begin position="84"/>
        <end position="106"/>
    </location>
</feature>
<dbReference type="GO" id="GO:0032217">
    <property type="term" value="F:riboflavin transmembrane transporter activity"/>
    <property type="evidence" value="ECO:0007669"/>
    <property type="project" value="UniProtKB-UniRule"/>
</dbReference>
<evidence type="ECO:0000256" key="1">
    <source>
        <dbReference type="ARBA" id="ARBA00004651"/>
    </source>
</evidence>
<evidence type="ECO:0000256" key="6">
    <source>
        <dbReference type="ARBA" id="ARBA00022989"/>
    </source>
</evidence>
<evidence type="ECO:0000256" key="3">
    <source>
        <dbReference type="ARBA" id="ARBA00022448"/>
    </source>
</evidence>
<evidence type="ECO:0000313" key="11">
    <source>
        <dbReference type="Proteomes" id="UP000013988"/>
    </source>
</evidence>
<dbReference type="Pfam" id="PF12822">
    <property type="entry name" value="ECF_trnsprt"/>
    <property type="match status" value="1"/>
</dbReference>
<dbReference type="PIRSF" id="PIRSF037778">
    <property type="entry name" value="UCP037778_transp_RibU"/>
    <property type="match status" value="1"/>
</dbReference>
<proteinExistence type="inferred from homology"/>
<dbReference type="EMBL" id="ASRV01000157">
    <property type="protein sequence ID" value="EOR21323.1"/>
    <property type="molecule type" value="Genomic_DNA"/>
</dbReference>
<feature type="transmembrane region" description="Helical" evidence="9">
    <location>
        <begin position="52"/>
        <end position="72"/>
    </location>
</feature>
<keyword evidence="11" id="KW-1185">Reference proteome</keyword>
<dbReference type="InterPro" id="IPR025720">
    <property type="entry name" value="RibU"/>
</dbReference>
<accession>R9BWA2</accession>
<feature type="transmembrane region" description="Helical" evidence="9">
    <location>
        <begin position="118"/>
        <end position="141"/>
    </location>
</feature>
<gene>
    <name evidence="10" type="ORF">A500_13635</name>
</gene>
<dbReference type="Gene3D" id="1.10.1760.20">
    <property type="match status" value="1"/>
</dbReference>
<organism evidence="10 11">
    <name type="scientific">Clostridium sartagoforme AAU1</name>
    <dbReference type="NCBI Taxonomy" id="1202534"/>
    <lineage>
        <taxon>Bacteria</taxon>
        <taxon>Bacillati</taxon>
        <taxon>Bacillota</taxon>
        <taxon>Clostridia</taxon>
        <taxon>Eubacteriales</taxon>
        <taxon>Clostridiaceae</taxon>
        <taxon>Clostridium</taxon>
    </lineage>
</organism>
<feature type="transmembrane region" description="Helical" evidence="9">
    <location>
        <begin position="20"/>
        <end position="40"/>
    </location>
</feature>
<evidence type="ECO:0000313" key="10">
    <source>
        <dbReference type="EMBL" id="EOR21323.1"/>
    </source>
</evidence>
<keyword evidence="7 8" id="KW-0472">Membrane</keyword>
<comment type="function">
    <text evidence="8">Probably a riboflavin-binding protein that interacts with the energy-coupling factor (ECF) ABC-transporter complex.</text>
</comment>
<dbReference type="Proteomes" id="UP000013988">
    <property type="component" value="Unassembled WGS sequence"/>
</dbReference>
<evidence type="ECO:0000256" key="7">
    <source>
        <dbReference type="ARBA" id="ARBA00023136"/>
    </source>
</evidence>
<dbReference type="InterPro" id="IPR024529">
    <property type="entry name" value="ECF_trnsprt_substrate-spec"/>
</dbReference>
<keyword evidence="4 8" id="KW-1003">Cell membrane</keyword>
<reference evidence="10 11" key="1">
    <citation type="submission" date="2013-03" db="EMBL/GenBank/DDBJ databases">
        <title>Whole genome shotgun sequencing of Clostridium sartagoforme AAU1.</title>
        <authorList>
            <person name="Joshi C.G."/>
            <person name="Duggirala S.M."/>
            <person name="Nathani N.M."/>
            <person name="Bhatt V.D."/>
            <person name="Patel A.K."/>
            <person name="Pandya P.R."/>
            <person name="KaPatel J.A."/>
        </authorList>
    </citation>
    <scope>NUCLEOTIDE SEQUENCE [LARGE SCALE GENOMIC DNA]</scope>
    <source>
        <strain evidence="10 11">AAU1</strain>
    </source>
</reference>
<keyword evidence="6 9" id="KW-1133">Transmembrane helix</keyword>
<dbReference type="PANTHER" id="PTHR38438">
    <property type="entry name" value="RIBOFLAVIN TRANSPORTER RIBU"/>
    <property type="match status" value="1"/>
</dbReference>
<comment type="similarity">
    <text evidence="2 8">Belongs to the prokaryotic riboflavin transporter (P-RFT) (TC 2.A.87) family.</text>
</comment>
<keyword evidence="3 8" id="KW-0813">Transport</keyword>
<protein>
    <recommendedName>
        <fullName evidence="8">Riboflavin transporter</fullName>
    </recommendedName>
</protein>
<dbReference type="PATRIC" id="fig|1202534.3.peg.2702"/>
<evidence type="ECO:0000256" key="9">
    <source>
        <dbReference type="SAM" id="Phobius"/>
    </source>
</evidence>
<dbReference type="PANTHER" id="PTHR38438:SF1">
    <property type="entry name" value="RIBOFLAVIN TRANSPORTER RIBU"/>
    <property type="match status" value="1"/>
</dbReference>
<evidence type="ECO:0000256" key="8">
    <source>
        <dbReference type="PIRNR" id="PIRNR037778"/>
    </source>
</evidence>
<evidence type="ECO:0000256" key="4">
    <source>
        <dbReference type="ARBA" id="ARBA00022475"/>
    </source>
</evidence>
<sequence>MGGEKMNNQQNKNLNKFIKISLLGAIAVVLMYFDFPIPFLPFPWLKIDLSDIPALMGAFAFGPMAGIVIELLKNLLILIVKGTGTVFVGEIANFIVGVSLVAPAAWVYHRNKSRKNALLGMILGTLSIEIIGILANVYLLLPAFGMSMVKEELIKYVTVGLLPFNGVKAILVCAITYILYKRVSVAIFKVDSNFDNSRKSKLNSI</sequence>
<dbReference type="GO" id="GO:0005886">
    <property type="term" value="C:plasma membrane"/>
    <property type="evidence" value="ECO:0007669"/>
    <property type="project" value="UniProtKB-SubCell"/>
</dbReference>
<feature type="transmembrane region" description="Helical" evidence="9">
    <location>
        <begin position="153"/>
        <end position="180"/>
    </location>
</feature>
<dbReference type="AlphaFoldDB" id="R9BWA2"/>
<evidence type="ECO:0000256" key="5">
    <source>
        <dbReference type="ARBA" id="ARBA00022692"/>
    </source>
</evidence>
<name>R9BWA2_9CLOT</name>
<comment type="subcellular location">
    <subcellularLocation>
        <location evidence="1">Cell membrane</location>
        <topology evidence="1">Multi-pass membrane protein</topology>
    </subcellularLocation>
</comment>
<comment type="caution">
    <text evidence="10">The sequence shown here is derived from an EMBL/GenBank/DDBJ whole genome shotgun (WGS) entry which is preliminary data.</text>
</comment>
<evidence type="ECO:0000256" key="2">
    <source>
        <dbReference type="ARBA" id="ARBA00005540"/>
    </source>
</evidence>